<name>A0ABX1VKH5_9PLAN</name>
<evidence type="ECO:0000256" key="3">
    <source>
        <dbReference type="SAM" id="SignalP"/>
    </source>
</evidence>
<feature type="domain" description="DUF1553" evidence="5">
    <location>
        <begin position="663"/>
        <end position="927"/>
    </location>
</feature>
<evidence type="ECO:0000259" key="4">
    <source>
        <dbReference type="Pfam" id="PF07583"/>
    </source>
</evidence>
<proteinExistence type="predicted"/>
<dbReference type="Proteomes" id="UP000609651">
    <property type="component" value="Unassembled WGS sequence"/>
</dbReference>
<feature type="domain" description="DUF1549" evidence="4">
    <location>
        <begin position="249"/>
        <end position="481"/>
    </location>
</feature>
<dbReference type="Pfam" id="PF07583">
    <property type="entry name" value="PSCyt2"/>
    <property type="match status" value="1"/>
</dbReference>
<evidence type="ECO:0000313" key="8">
    <source>
        <dbReference type="Proteomes" id="UP000609651"/>
    </source>
</evidence>
<evidence type="ECO:0000256" key="1">
    <source>
        <dbReference type="SAM" id="Coils"/>
    </source>
</evidence>
<dbReference type="InterPro" id="IPR011429">
    <property type="entry name" value="Cyt_c_Planctomycete-type"/>
</dbReference>
<protein>
    <recommendedName>
        <fullName evidence="9">Planctomycete cytochrome C</fullName>
    </recommendedName>
</protein>
<dbReference type="InterPro" id="IPR022655">
    <property type="entry name" value="DUF1553"/>
</dbReference>
<organism evidence="7 8">
    <name type="scientific">Alienimonas chondri</name>
    <dbReference type="NCBI Taxonomy" id="2681879"/>
    <lineage>
        <taxon>Bacteria</taxon>
        <taxon>Pseudomonadati</taxon>
        <taxon>Planctomycetota</taxon>
        <taxon>Planctomycetia</taxon>
        <taxon>Planctomycetales</taxon>
        <taxon>Planctomycetaceae</taxon>
        <taxon>Alienimonas</taxon>
    </lineage>
</organism>
<evidence type="ECO:0000256" key="2">
    <source>
        <dbReference type="SAM" id="MobiDB-lite"/>
    </source>
</evidence>
<accession>A0ABX1VKH5</accession>
<keyword evidence="3" id="KW-0732">Signal</keyword>
<feature type="compositionally biased region" description="Basic and acidic residues" evidence="2">
    <location>
        <begin position="543"/>
        <end position="553"/>
    </location>
</feature>
<dbReference type="InterPro" id="IPR011444">
    <property type="entry name" value="DUF1549"/>
</dbReference>
<feature type="chain" id="PRO_5047308371" description="Planctomycete cytochrome C" evidence="3">
    <location>
        <begin position="26"/>
        <end position="1006"/>
    </location>
</feature>
<comment type="caution">
    <text evidence="7">The sequence shown here is derived from an EMBL/GenBank/DDBJ whole genome shotgun (WGS) entry which is preliminary data.</text>
</comment>
<dbReference type="SUPFAM" id="SSF46626">
    <property type="entry name" value="Cytochrome c"/>
    <property type="match status" value="1"/>
</dbReference>
<feature type="coiled-coil region" evidence="1">
    <location>
        <begin position="495"/>
        <end position="529"/>
    </location>
</feature>
<dbReference type="InterPro" id="IPR036909">
    <property type="entry name" value="Cyt_c-like_dom_sf"/>
</dbReference>
<dbReference type="Pfam" id="PF07635">
    <property type="entry name" value="PSCyt1"/>
    <property type="match status" value="1"/>
</dbReference>
<feature type="region of interest" description="Disordered" evidence="2">
    <location>
        <begin position="543"/>
        <end position="564"/>
    </location>
</feature>
<dbReference type="EMBL" id="WTPX01000222">
    <property type="protein sequence ID" value="NNJ27876.1"/>
    <property type="molecule type" value="Genomic_DNA"/>
</dbReference>
<dbReference type="PANTHER" id="PTHR35889:SF3">
    <property type="entry name" value="F-BOX DOMAIN-CONTAINING PROTEIN"/>
    <property type="match status" value="1"/>
</dbReference>
<reference evidence="7 8" key="1">
    <citation type="journal article" date="2020" name="Syst. Appl. Microbiol.">
        <title>Alienimonas chondri sp. nov., a novel planctomycete isolated from the biofilm of the red alga Chondrus crispus.</title>
        <authorList>
            <person name="Vitorino I."/>
            <person name="Albuquerque L."/>
            <person name="Wiegand S."/>
            <person name="Kallscheuer N."/>
            <person name="da Costa M.S."/>
            <person name="Lobo-da-Cunha A."/>
            <person name="Jogler C."/>
            <person name="Lage O.M."/>
        </authorList>
    </citation>
    <scope>NUCLEOTIDE SEQUENCE [LARGE SCALE GENOMIC DNA]</scope>
    <source>
        <strain evidence="7 8">LzC2</strain>
    </source>
</reference>
<evidence type="ECO:0000313" key="7">
    <source>
        <dbReference type="EMBL" id="NNJ27876.1"/>
    </source>
</evidence>
<evidence type="ECO:0000259" key="6">
    <source>
        <dbReference type="Pfam" id="PF07635"/>
    </source>
</evidence>
<evidence type="ECO:0008006" key="9">
    <source>
        <dbReference type="Google" id="ProtNLM"/>
    </source>
</evidence>
<dbReference type="Pfam" id="PF07587">
    <property type="entry name" value="PSD1"/>
    <property type="match status" value="1"/>
</dbReference>
<evidence type="ECO:0000259" key="5">
    <source>
        <dbReference type="Pfam" id="PF07587"/>
    </source>
</evidence>
<feature type="signal peptide" evidence="3">
    <location>
        <begin position="1"/>
        <end position="25"/>
    </location>
</feature>
<keyword evidence="8" id="KW-1185">Reference proteome</keyword>
<gene>
    <name evidence="7" type="ORF">LzC2_39860</name>
</gene>
<feature type="domain" description="Cytochrome C Planctomycete-type" evidence="6">
    <location>
        <begin position="101"/>
        <end position="160"/>
    </location>
</feature>
<dbReference type="RefSeq" id="WP_206678822.1">
    <property type="nucleotide sequence ID" value="NZ_WTPX01000222.1"/>
</dbReference>
<keyword evidence="1" id="KW-0175">Coiled coil</keyword>
<dbReference type="PANTHER" id="PTHR35889">
    <property type="entry name" value="CYCLOINULO-OLIGOSACCHARIDE FRUCTANOTRANSFERASE-RELATED"/>
    <property type="match status" value="1"/>
</dbReference>
<sequence>MRTDARLLALPLAALLSVCAYPVGAQPPAEGNPAEGVELALPPGEEAGTDLAAEAPAEGHEDASVGEDANLVVDGLVQEPAKPDPATHFTLKALPLLETRCGGCHGAEVEEPGGALGTHSLAALLAGGESGSPAIVPGQPGAGTLMDAITWATYEMPPKEADRLNEEEVAIIRQWIADGAVWPTKEEQDAIRWQDAQAAETADGRLVRTSGGQSDAWTNRRYAPEDLWSLQPLPPAEAPLSTDALAALVDERVNARLADADLAPAAPAEARTLLRRATFDLTGLPPTPAETDAFLAAYDADPDAAWVALVDRLLDSPAYGERWARHWFDVSRYADTGGMSNDFERSNMWRYRDYVIRAFNEDKPYNEFVVEQLAGDELADASVLERTGDPKAVEKARLDGDYTPEEAEQIVASGFLRLGPWDNAMIADDEARQIYLDDVVNVTGQAFLSTTMRCAKCHDHKFDPLPTRDYYRLYAAFSTTHAAERNVPFLPSENREGFEEEKALVQELLAFAKAEVKQLTDKREAAAKAWFDERGLPYLDQNARKDLPDEQKPPRHVGLSTEEQGELKVREQDVWIWNRRLERFQPMAQSVYNGGETKLAWNGARKLRIDQKAFNTDPPECFIFDGGALEAKGEPVQPGVPSAPGLPVAGTSDYLLPNGVSGRRLALARWIADPANPITARSIVNRVWGWHFGSPLAGNPNSFGAKGGKPTHPELLDRLAADFIAGGWTFKRLHRGLMLSEAYRRSSRHPNPDALETADPNGQLFATFPRRRLSAEELRDAMLLASGELVESNGGLPIRPEINMEVALQPRMIQFSLAPAYQPSPRPEQRNRRTIYAYLVRGQANPFLETFDRPGPNDSCELRETAATVPQSFTLLNGVTANDRAAALAARIESEGLQGEAAIDRAFRLTLNRPASDEERSALTAYLQDAAAVHAEVEVDPPTYPERITRSLVEEFSGEPFEYTEILPTFENYERDLKPEDLAPPARALADVCLLLLNSNEFAYVD</sequence>